<dbReference type="OrthoDB" id="384193at2759"/>
<dbReference type="AlphaFoldDB" id="A0A0D9QMP6"/>
<evidence type="ECO:0000313" key="2">
    <source>
        <dbReference type="EMBL" id="KJP88309.1"/>
    </source>
</evidence>
<dbReference type="GeneID" id="24267404"/>
<keyword evidence="1" id="KW-0812">Transmembrane</keyword>
<dbReference type="InterPro" id="IPR022139">
    <property type="entry name" value="Fam-L/Fam-M-like_plasmodium"/>
</dbReference>
<name>A0A0D9QMP6_PLAFR</name>
<dbReference type="Pfam" id="PF12420">
    <property type="entry name" value="DUF3671"/>
    <property type="match status" value="1"/>
</dbReference>
<evidence type="ECO:0000256" key="1">
    <source>
        <dbReference type="SAM" id="Phobius"/>
    </source>
</evidence>
<gene>
    <name evidence="2" type="ORF">AK88_02090</name>
</gene>
<organism evidence="2 3">
    <name type="scientific">Plasmodium fragile</name>
    <dbReference type="NCBI Taxonomy" id="5857"/>
    <lineage>
        <taxon>Eukaryota</taxon>
        <taxon>Sar</taxon>
        <taxon>Alveolata</taxon>
        <taxon>Apicomplexa</taxon>
        <taxon>Aconoidasida</taxon>
        <taxon>Haemosporida</taxon>
        <taxon>Plasmodiidae</taxon>
        <taxon>Plasmodium</taxon>
        <taxon>Plasmodium (Plasmodium)</taxon>
    </lineage>
</organism>
<keyword evidence="1" id="KW-1133">Transmembrane helix</keyword>
<reference evidence="2 3" key="1">
    <citation type="submission" date="2014-03" db="EMBL/GenBank/DDBJ databases">
        <title>The Genome Sequence of Plasmodium fragile nilgiri.</title>
        <authorList>
            <consortium name="The Broad Institute Genomics Platform"/>
            <consortium name="The Broad Institute Genome Sequencing Center for Infectious Disease"/>
            <person name="Neafsey D."/>
            <person name="Duraisingh M."/>
            <person name="Young S.K."/>
            <person name="Zeng Q."/>
            <person name="Gargeya S."/>
            <person name="Abouelleil A."/>
            <person name="Alvarado L."/>
            <person name="Chapman S.B."/>
            <person name="Gainer-Dewar J."/>
            <person name="Goldberg J."/>
            <person name="Griggs A."/>
            <person name="Gujja S."/>
            <person name="Hansen M."/>
            <person name="Howarth C."/>
            <person name="Imamovic A."/>
            <person name="Larimer J."/>
            <person name="Pearson M."/>
            <person name="Poon T.W."/>
            <person name="Priest M."/>
            <person name="Roberts A."/>
            <person name="Saif S."/>
            <person name="Shea T."/>
            <person name="Sykes S."/>
            <person name="Wortman J."/>
            <person name="Nusbaum C."/>
            <person name="Birren B."/>
        </authorList>
    </citation>
    <scope>NUCLEOTIDE SEQUENCE [LARGE SCALE GENOMIC DNA]</scope>
    <source>
        <strain evidence="3">nilgiri</strain>
    </source>
</reference>
<keyword evidence="1" id="KW-0472">Membrane</keyword>
<dbReference type="EMBL" id="KQ001663">
    <property type="protein sequence ID" value="KJP88309.1"/>
    <property type="molecule type" value="Genomic_DNA"/>
</dbReference>
<keyword evidence="3" id="KW-1185">Reference proteome</keyword>
<evidence type="ECO:0000313" key="3">
    <source>
        <dbReference type="Proteomes" id="UP000054561"/>
    </source>
</evidence>
<sequence length="221" mass="25829">MEKGARSLKNAKIVSFVLLTLIWHYYRNLLIFDRSINGKYKSESVLGLRNSRLLATTEDINDGSIAGLNKNIPCYTENRKIHNEGEDESAKVGTHVSKNEKKQKKLNRKEMEEDVTAILEHHKEFVENDYYKCKSCKSQDNLFKRKVLKFFSSINKYFDNTNLDQHLFVNLSLKNKFLRYATYIVPLMFACVIAFLTKSGCLPCLTLAEKYFHVNYLDYFH</sequence>
<proteinExistence type="predicted"/>
<accession>A0A0D9QMP6</accession>
<dbReference type="VEuPathDB" id="PlasmoDB:AK88_02090"/>
<dbReference type="RefSeq" id="XP_012335147.1">
    <property type="nucleotide sequence ID" value="XM_012479724.1"/>
</dbReference>
<protein>
    <submittedName>
        <fullName evidence="2">Uncharacterized protein</fullName>
    </submittedName>
</protein>
<dbReference type="OMA" id="YEENAMS"/>
<dbReference type="Proteomes" id="UP000054561">
    <property type="component" value="Unassembled WGS sequence"/>
</dbReference>
<feature type="transmembrane region" description="Helical" evidence="1">
    <location>
        <begin position="177"/>
        <end position="196"/>
    </location>
</feature>